<name>A0ABU7KR69_9ACTN</name>
<evidence type="ECO:0000256" key="1">
    <source>
        <dbReference type="SAM" id="MobiDB-lite"/>
    </source>
</evidence>
<dbReference type="EMBL" id="JAUUCC010000034">
    <property type="protein sequence ID" value="MEE2051800.1"/>
    <property type="molecule type" value="Genomic_DNA"/>
</dbReference>
<sequence length="45" mass="4681">MSNRTAAPSAEPKTTTPPMTEAERDLTALAEAVGVLRITTTHGEG</sequence>
<organism evidence="2 3">
    <name type="scientific">Nocardiopsis tropica</name>
    <dbReference type="NCBI Taxonomy" id="109330"/>
    <lineage>
        <taxon>Bacteria</taxon>
        <taxon>Bacillati</taxon>
        <taxon>Actinomycetota</taxon>
        <taxon>Actinomycetes</taxon>
        <taxon>Streptosporangiales</taxon>
        <taxon>Nocardiopsidaceae</taxon>
        <taxon>Nocardiopsis</taxon>
    </lineage>
</organism>
<evidence type="ECO:0000313" key="2">
    <source>
        <dbReference type="EMBL" id="MEE2051800.1"/>
    </source>
</evidence>
<accession>A0ABU7KR69</accession>
<dbReference type="RefSeq" id="WP_330158863.1">
    <property type="nucleotide sequence ID" value="NZ_BAAAJA010000022.1"/>
</dbReference>
<reference evidence="2 3" key="1">
    <citation type="submission" date="2023-07" db="EMBL/GenBank/DDBJ databases">
        <authorList>
            <person name="Girao M."/>
            <person name="Carvalho M.F."/>
        </authorList>
    </citation>
    <scope>NUCLEOTIDE SEQUENCE [LARGE SCALE GENOMIC DNA]</scope>
    <source>
        <strain evidence="2 3">66/93</strain>
    </source>
</reference>
<feature type="region of interest" description="Disordered" evidence="1">
    <location>
        <begin position="1"/>
        <end position="24"/>
    </location>
</feature>
<proteinExistence type="predicted"/>
<evidence type="ECO:0000313" key="3">
    <source>
        <dbReference type="Proteomes" id="UP001348641"/>
    </source>
</evidence>
<gene>
    <name evidence="2" type="ORF">Q8A49_14965</name>
</gene>
<protein>
    <submittedName>
        <fullName evidence="2">Uncharacterized protein</fullName>
    </submittedName>
</protein>
<comment type="caution">
    <text evidence="2">The sequence shown here is derived from an EMBL/GenBank/DDBJ whole genome shotgun (WGS) entry which is preliminary data.</text>
</comment>
<dbReference type="Proteomes" id="UP001348641">
    <property type="component" value="Unassembled WGS sequence"/>
</dbReference>
<feature type="compositionally biased region" description="Polar residues" evidence="1">
    <location>
        <begin position="1"/>
        <end position="18"/>
    </location>
</feature>